<dbReference type="EMBL" id="ML992668">
    <property type="protein sequence ID" value="KAF2214179.1"/>
    <property type="molecule type" value="Genomic_DNA"/>
</dbReference>
<dbReference type="GO" id="GO:0002376">
    <property type="term" value="P:immune system process"/>
    <property type="evidence" value="ECO:0007669"/>
    <property type="project" value="UniProtKB-KW"/>
</dbReference>
<evidence type="ECO:0000313" key="8">
    <source>
        <dbReference type="EMBL" id="KAF2214179.1"/>
    </source>
</evidence>
<evidence type="ECO:0000256" key="6">
    <source>
        <dbReference type="ARBA" id="ARBA00022859"/>
    </source>
</evidence>
<dbReference type="InterPro" id="IPR046439">
    <property type="entry name" value="ZF_RZ_dom"/>
</dbReference>
<keyword evidence="9" id="KW-1185">Reference proteome</keyword>
<dbReference type="Proteomes" id="UP000799539">
    <property type="component" value="Unassembled WGS sequence"/>
</dbReference>
<feature type="domain" description="RZ-type" evidence="7">
    <location>
        <begin position="6"/>
        <end position="63"/>
    </location>
</feature>
<organism evidence="8 9">
    <name type="scientific">Cercospora zeae-maydis SCOH1-5</name>
    <dbReference type="NCBI Taxonomy" id="717836"/>
    <lineage>
        <taxon>Eukaryota</taxon>
        <taxon>Fungi</taxon>
        <taxon>Dikarya</taxon>
        <taxon>Ascomycota</taxon>
        <taxon>Pezizomycotina</taxon>
        <taxon>Dothideomycetes</taxon>
        <taxon>Dothideomycetidae</taxon>
        <taxon>Mycosphaerellales</taxon>
        <taxon>Mycosphaerellaceae</taxon>
        <taxon>Cercospora</taxon>
    </lineage>
</organism>
<dbReference type="GO" id="GO:0005737">
    <property type="term" value="C:cytoplasm"/>
    <property type="evidence" value="ECO:0007669"/>
    <property type="project" value="UniProtKB-SubCell"/>
</dbReference>
<keyword evidence="6" id="KW-0391">Immunity</keyword>
<gene>
    <name evidence="8" type="ORF">CERZMDRAFT_37353</name>
</gene>
<proteinExistence type="predicted"/>
<comment type="subcellular location">
    <subcellularLocation>
        <location evidence="1">Cytoplasm</location>
    </subcellularLocation>
</comment>
<accession>A0A6A6FL32</accession>
<evidence type="ECO:0000256" key="3">
    <source>
        <dbReference type="ARBA" id="ARBA00022723"/>
    </source>
</evidence>
<evidence type="ECO:0000313" key="9">
    <source>
        <dbReference type="Proteomes" id="UP000799539"/>
    </source>
</evidence>
<keyword evidence="4" id="KW-0863">Zinc-finger</keyword>
<dbReference type="OrthoDB" id="3931520at2759"/>
<name>A0A6A6FL32_9PEZI</name>
<evidence type="ECO:0000256" key="4">
    <source>
        <dbReference type="ARBA" id="ARBA00022771"/>
    </source>
</evidence>
<dbReference type="PROSITE" id="PS51981">
    <property type="entry name" value="ZF_RZ"/>
    <property type="match status" value="1"/>
</dbReference>
<keyword evidence="2" id="KW-0963">Cytoplasm</keyword>
<sequence>MLENSISSAEMRIVVTAMSKEFSVSSHWYCCVNSHPFTIGECGGAMQQARCPECDAPIGGQNH</sequence>
<evidence type="ECO:0000256" key="2">
    <source>
        <dbReference type="ARBA" id="ARBA00022490"/>
    </source>
</evidence>
<dbReference type="Pfam" id="PF20173">
    <property type="entry name" value="ZnF_RZ-type"/>
    <property type="match status" value="1"/>
</dbReference>
<keyword evidence="3" id="KW-0479">Metal-binding</keyword>
<reference evidence="8" key="1">
    <citation type="journal article" date="2020" name="Stud. Mycol.">
        <title>101 Dothideomycetes genomes: a test case for predicting lifestyles and emergence of pathogens.</title>
        <authorList>
            <person name="Haridas S."/>
            <person name="Albert R."/>
            <person name="Binder M."/>
            <person name="Bloem J."/>
            <person name="Labutti K."/>
            <person name="Salamov A."/>
            <person name="Andreopoulos B."/>
            <person name="Baker S."/>
            <person name="Barry K."/>
            <person name="Bills G."/>
            <person name="Bluhm B."/>
            <person name="Cannon C."/>
            <person name="Castanera R."/>
            <person name="Culley D."/>
            <person name="Daum C."/>
            <person name="Ezra D."/>
            <person name="Gonzalez J."/>
            <person name="Henrissat B."/>
            <person name="Kuo A."/>
            <person name="Liang C."/>
            <person name="Lipzen A."/>
            <person name="Lutzoni F."/>
            <person name="Magnuson J."/>
            <person name="Mondo S."/>
            <person name="Nolan M."/>
            <person name="Ohm R."/>
            <person name="Pangilinan J."/>
            <person name="Park H.-J."/>
            <person name="Ramirez L."/>
            <person name="Alfaro M."/>
            <person name="Sun H."/>
            <person name="Tritt A."/>
            <person name="Yoshinaga Y."/>
            <person name="Zwiers L.-H."/>
            <person name="Turgeon B."/>
            <person name="Goodwin S."/>
            <person name="Spatafora J."/>
            <person name="Crous P."/>
            <person name="Grigoriev I."/>
        </authorList>
    </citation>
    <scope>NUCLEOTIDE SEQUENCE</scope>
    <source>
        <strain evidence="8">SCOH1-5</strain>
    </source>
</reference>
<evidence type="ECO:0000259" key="7">
    <source>
        <dbReference type="PROSITE" id="PS51981"/>
    </source>
</evidence>
<dbReference type="AlphaFoldDB" id="A0A6A6FL32"/>
<evidence type="ECO:0000256" key="1">
    <source>
        <dbReference type="ARBA" id="ARBA00004496"/>
    </source>
</evidence>
<protein>
    <recommendedName>
        <fullName evidence="7">RZ-type domain-containing protein</fullName>
    </recommendedName>
</protein>
<keyword evidence="5" id="KW-0862">Zinc</keyword>
<evidence type="ECO:0000256" key="5">
    <source>
        <dbReference type="ARBA" id="ARBA00022833"/>
    </source>
</evidence>
<dbReference type="GO" id="GO:0008270">
    <property type="term" value="F:zinc ion binding"/>
    <property type="evidence" value="ECO:0007669"/>
    <property type="project" value="UniProtKB-KW"/>
</dbReference>